<gene>
    <name evidence="2" type="ORF">DACRYDRAFT_101954</name>
</gene>
<evidence type="ECO:0000313" key="3">
    <source>
        <dbReference type="Proteomes" id="UP000030653"/>
    </source>
</evidence>
<proteinExistence type="predicted"/>
<evidence type="ECO:0000256" key="1">
    <source>
        <dbReference type="SAM" id="MobiDB-lite"/>
    </source>
</evidence>
<organism evidence="2 3">
    <name type="scientific">Dacryopinax primogenitus (strain DJM 731)</name>
    <name type="common">Brown rot fungus</name>
    <dbReference type="NCBI Taxonomy" id="1858805"/>
    <lineage>
        <taxon>Eukaryota</taxon>
        <taxon>Fungi</taxon>
        <taxon>Dikarya</taxon>
        <taxon>Basidiomycota</taxon>
        <taxon>Agaricomycotina</taxon>
        <taxon>Dacrymycetes</taxon>
        <taxon>Dacrymycetales</taxon>
        <taxon>Dacrymycetaceae</taxon>
        <taxon>Dacryopinax</taxon>
    </lineage>
</organism>
<dbReference type="HOGENOM" id="CLU_1396269_0_0_1"/>
<reference evidence="2 3" key="1">
    <citation type="journal article" date="2012" name="Science">
        <title>The Paleozoic origin of enzymatic lignin decomposition reconstructed from 31 fungal genomes.</title>
        <authorList>
            <person name="Floudas D."/>
            <person name="Binder M."/>
            <person name="Riley R."/>
            <person name="Barry K."/>
            <person name="Blanchette R.A."/>
            <person name="Henrissat B."/>
            <person name="Martinez A.T."/>
            <person name="Otillar R."/>
            <person name="Spatafora J.W."/>
            <person name="Yadav J.S."/>
            <person name="Aerts A."/>
            <person name="Benoit I."/>
            <person name="Boyd A."/>
            <person name="Carlson A."/>
            <person name="Copeland A."/>
            <person name="Coutinho P.M."/>
            <person name="de Vries R.P."/>
            <person name="Ferreira P."/>
            <person name="Findley K."/>
            <person name="Foster B."/>
            <person name="Gaskell J."/>
            <person name="Glotzer D."/>
            <person name="Gorecki P."/>
            <person name="Heitman J."/>
            <person name="Hesse C."/>
            <person name="Hori C."/>
            <person name="Igarashi K."/>
            <person name="Jurgens J.A."/>
            <person name="Kallen N."/>
            <person name="Kersten P."/>
            <person name="Kohler A."/>
            <person name="Kuees U."/>
            <person name="Kumar T.K.A."/>
            <person name="Kuo A."/>
            <person name="LaButti K."/>
            <person name="Larrondo L.F."/>
            <person name="Lindquist E."/>
            <person name="Ling A."/>
            <person name="Lombard V."/>
            <person name="Lucas S."/>
            <person name="Lundell T."/>
            <person name="Martin R."/>
            <person name="McLaughlin D.J."/>
            <person name="Morgenstern I."/>
            <person name="Morin E."/>
            <person name="Murat C."/>
            <person name="Nagy L.G."/>
            <person name="Nolan M."/>
            <person name="Ohm R.A."/>
            <person name="Patyshakuliyeva A."/>
            <person name="Rokas A."/>
            <person name="Ruiz-Duenas F.J."/>
            <person name="Sabat G."/>
            <person name="Salamov A."/>
            <person name="Samejima M."/>
            <person name="Schmutz J."/>
            <person name="Slot J.C."/>
            <person name="St John F."/>
            <person name="Stenlid J."/>
            <person name="Sun H."/>
            <person name="Sun S."/>
            <person name="Syed K."/>
            <person name="Tsang A."/>
            <person name="Wiebenga A."/>
            <person name="Young D."/>
            <person name="Pisabarro A."/>
            <person name="Eastwood D.C."/>
            <person name="Martin F."/>
            <person name="Cullen D."/>
            <person name="Grigoriev I.V."/>
            <person name="Hibbett D.S."/>
        </authorList>
    </citation>
    <scope>NUCLEOTIDE SEQUENCE [LARGE SCALE GENOMIC DNA]</scope>
    <source>
        <strain evidence="2 3">DJM-731 SS1</strain>
    </source>
</reference>
<name>M5FPG1_DACPD</name>
<accession>M5FPG1</accession>
<dbReference type="EMBL" id="JH795873">
    <property type="protein sequence ID" value="EJT98535.1"/>
    <property type="molecule type" value="Genomic_DNA"/>
</dbReference>
<dbReference type="AlphaFoldDB" id="M5FPG1"/>
<protein>
    <submittedName>
        <fullName evidence="2">Uncharacterized protein</fullName>
    </submittedName>
</protein>
<dbReference type="Proteomes" id="UP000030653">
    <property type="component" value="Unassembled WGS sequence"/>
</dbReference>
<feature type="region of interest" description="Disordered" evidence="1">
    <location>
        <begin position="37"/>
        <end position="58"/>
    </location>
</feature>
<evidence type="ECO:0000313" key="2">
    <source>
        <dbReference type="EMBL" id="EJT98535.1"/>
    </source>
</evidence>
<sequence>MDGVRLGAWTTSSSPCVKLSGIRISATEKRQFFFSSRSWEPPEDAEGSESLDANERNRQNNRGSIRLEVYKIKAVYADITDADNVYHKGPEELETVRFEVKKETQSNKRAVRDFQWDEISGKHPIATFIFRHRPQAWLQSYGIIRTAGSSFDLDLSAMSMSNNTSGSIVNEMKRLQLADESRKQRRERMAIEHSV</sequence>
<keyword evidence="3" id="KW-1185">Reference proteome</keyword>
<dbReference type="RefSeq" id="XP_040625433.1">
    <property type="nucleotide sequence ID" value="XM_040767599.1"/>
</dbReference>
<dbReference type="GeneID" id="63682661"/>